<evidence type="ECO:0000313" key="4">
    <source>
        <dbReference type="RefSeq" id="XP_010264420.1"/>
    </source>
</evidence>
<dbReference type="PANTHER" id="PTHR35317">
    <property type="entry name" value="OS04G0629600 PROTEIN"/>
    <property type="match status" value="1"/>
</dbReference>
<feature type="compositionally biased region" description="Low complexity" evidence="1">
    <location>
        <begin position="223"/>
        <end position="236"/>
    </location>
</feature>
<evidence type="ECO:0000313" key="3">
    <source>
        <dbReference type="Proteomes" id="UP000189703"/>
    </source>
</evidence>
<dbReference type="GeneID" id="104602432"/>
<dbReference type="InParanoid" id="A0A1U8AFI5"/>
<dbReference type="KEGG" id="nnu:104602432"/>
<evidence type="ECO:0000256" key="1">
    <source>
        <dbReference type="SAM" id="MobiDB-lite"/>
    </source>
</evidence>
<feature type="region of interest" description="Disordered" evidence="1">
    <location>
        <begin position="216"/>
        <end position="264"/>
    </location>
</feature>
<organism evidence="3 4">
    <name type="scientific">Nelumbo nucifera</name>
    <name type="common">Sacred lotus</name>
    <dbReference type="NCBI Taxonomy" id="4432"/>
    <lineage>
        <taxon>Eukaryota</taxon>
        <taxon>Viridiplantae</taxon>
        <taxon>Streptophyta</taxon>
        <taxon>Embryophyta</taxon>
        <taxon>Tracheophyta</taxon>
        <taxon>Spermatophyta</taxon>
        <taxon>Magnoliopsida</taxon>
        <taxon>Proteales</taxon>
        <taxon>Nelumbonaceae</taxon>
        <taxon>Nelumbo</taxon>
    </lineage>
</organism>
<feature type="domain" description="Retrovirus-related Pol polyprotein from transposon TNT 1-94-like beta-barrel" evidence="2">
    <location>
        <begin position="318"/>
        <end position="341"/>
    </location>
</feature>
<gene>
    <name evidence="4" type="primary">LOC104602432</name>
</gene>
<dbReference type="eggNOG" id="KOG0017">
    <property type="taxonomic scope" value="Eukaryota"/>
</dbReference>
<evidence type="ECO:0000259" key="2">
    <source>
        <dbReference type="Pfam" id="PF22936"/>
    </source>
</evidence>
<dbReference type="Proteomes" id="UP000189703">
    <property type="component" value="Unplaced"/>
</dbReference>
<reference evidence="4" key="1">
    <citation type="submission" date="2025-08" db="UniProtKB">
        <authorList>
            <consortium name="RefSeq"/>
        </authorList>
    </citation>
    <scope>IDENTIFICATION</scope>
</reference>
<accession>A0A1U8AFI5</accession>
<protein>
    <submittedName>
        <fullName evidence="4">Uncharacterized protein LOC104602432</fullName>
    </submittedName>
</protein>
<dbReference type="OrthoDB" id="8063676at2759"/>
<dbReference type="Pfam" id="PF14223">
    <property type="entry name" value="Retrotran_gag_2"/>
    <property type="match status" value="1"/>
</dbReference>
<proteinExistence type="predicted"/>
<dbReference type="RefSeq" id="XP_010264420.1">
    <property type="nucleotide sequence ID" value="XM_010266118.1"/>
</dbReference>
<dbReference type="Pfam" id="PF22936">
    <property type="entry name" value="Pol_BBD"/>
    <property type="match status" value="1"/>
</dbReference>
<sequence length="344" mass="39253">MANNHIGVNPSQPSIPIFQGSNYDVWSTKMKTLFLSQELWDLVEKGYTKDGVAADALRDLRKKDAIALFFIQQAVDDVIFRRISAATRSKEAWDRLYTAYQGTAKVVTVKLQTLRRKFESLLMKDGDVLSDYISNVIDVVNQIRKYGEYLSEQKVVEKILRSLPKKYDHVVAAIEESKDLSVLTLDELQGSLFSHEDRMKRYDDVSVENAFYSKMQLSQGEPRSQSNSKSHGGSSSRGRRGGRSSGRSNEYDQGSRNYDKGENQSPKQCYYCKRYGHIEKFCWRKEQHANLAQEKGEDDTESLFLACFSAKECSPKTWYIDSGCSNHMTSDLHLFTDLDESVTS</sequence>
<name>A0A1U8AFI5_NELNU</name>
<dbReference type="InterPro" id="IPR054722">
    <property type="entry name" value="PolX-like_BBD"/>
</dbReference>
<keyword evidence="3" id="KW-1185">Reference proteome</keyword>
<dbReference type="PANTHER" id="PTHR35317:SF28">
    <property type="entry name" value="ZINC FINGER, CCHC-TYPE, RIBONUCLEASE H-LIKE DOMAIN, GAG-PRE-INTEGRASE DOMAIN PROTEIN-RELATED"/>
    <property type="match status" value="1"/>
</dbReference>
<dbReference type="OMA" id="SPKQCYY"/>
<dbReference type="AlphaFoldDB" id="A0A1U8AFI5"/>